<accession>A0AAD5ZX20</accession>
<dbReference type="PANTHER" id="PTHR24186:SF50">
    <property type="entry name" value="ANKYRIN REPEAT-CONTAINING PROTEIN ITN1-LIKE ISOFORM X1"/>
    <property type="match status" value="1"/>
</dbReference>
<feature type="repeat" description="ANK" evidence="3">
    <location>
        <begin position="123"/>
        <end position="144"/>
    </location>
</feature>
<dbReference type="Pfam" id="PF12796">
    <property type="entry name" value="Ank_2"/>
    <property type="match status" value="2"/>
</dbReference>
<feature type="repeat" description="ANK" evidence="3">
    <location>
        <begin position="281"/>
        <end position="307"/>
    </location>
</feature>
<dbReference type="PROSITE" id="PS50297">
    <property type="entry name" value="ANK_REP_REGION"/>
    <property type="match status" value="3"/>
</dbReference>
<proteinExistence type="predicted"/>
<evidence type="ECO:0000313" key="4">
    <source>
        <dbReference type="EMBL" id="KAJ3705632.1"/>
    </source>
</evidence>
<keyword evidence="5" id="KW-1185">Reference proteome</keyword>
<dbReference type="Proteomes" id="UP001210211">
    <property type="component" value="Unassembled WGS sequence"/>
</dbReference>
<dbReference type="EMBL" id="JAMRDG010000001">
    <property type="protein sequence ID" value="KAJ3705632.1"/>
    <property type="molecule type" value="Genomic_DNA"/>
</dbReference>
<organism evidence="4 5">
    <name type="scientific">Rhynchospora tenuis</name>
    <dbReference type="NCBI Taxonomy" id="198213"/>
    <lineage>
        <taxon>Eukaryota</taxon>
        <taxon>Viridiplantae</taxon>
        <taxon>Streptophyta</taxon>
        <taxon>Embryophyta</taxon>
        <taxon>Tracheophyta</taxon>
        <taxon>Spermatophyta</taxon>
        <taxon>Magnoliopsida</taxon>
        <taxon>Liliopsida</taxon>
        <taxon>Poales</taxon>
        <taxon>Cyperaceae</taxon>
        <taxon>Cyperoideae</taxon>
        <taxon>Rhynchosporeae</taxon>
        <taxon>Rhynchospora</taxon>
    </lineage>
</organism>
<name>A0AAD5ZX20_9POAL</name>
<comment type="caution">
    <text evidence="4">The sequence shown here is derived from an EMBL/GenBank/DDBJ whole genome shotgun (WGS) entry which is preliminary data.</text>
</comment>
<evidence type="ECO:0008006" key="6">
    <source>
        <dbReference type="Google" id="ProtNLM"/>
    </source>
</evidence>
<evidence type="ECO:0000256" key="2">
    <source>
        <dbReference type="ARBA" id="ARBA00023043"/>
    </source>
</evidence>
<sequence length="448" mass="49741">MVSVADPKQIEDSIEIVIEPSAQTDESSQRTLICKELLEAAINGHENNLTQLLGLDVGESPDFDLEARDNALNQAKNLQSRTQETALHCAARYGHSSVISELIDRAQELEHDLKDTLRKKNRHGETALHEAARRGHTATVQTLITEDLELAGLVNKNDESPLYLATVEGHVAVVGLIVEHLCHREITSGYYSGPKRRTALHAAVLRGPAIKYNIIRGRLQPQKEHPDMVNELLKLKSATFAKEGDIFGSTPLHYAASTGDLRILERLLEHDAFLAYCDDSLGLYPLHVAAYRGNRRIIVNLLENNLDSWELLDHRGRNFLHVAPESPWSVIPPLIEEAGKQRKNGHPKLWEVIRKASSARDIEGNTPLDVAARCGGMAAVKALVGKELLIDVSFTSLDNLALSYNSEVQVSKVQLMRIIRQYTSTTKLWKSWGGQEDIPEDGSSSHTL</sequence>
<dbReference type="GO" id="GO:0005886">
    <property type="term" value="C:plasma membrane"/>
    <property type="evidence" value="ECO:0007669"/>
    <property type="project" value="TreeGrafter"/>
</dbReference>
<reference evidence="4 5" key="1">
    <citation type="journal article" date="2022" name="Cell">
        <title>Repeat-based holocentromeres influence genome architecture and karyotype evolution.</title>
        <authorList>
            <person name="Hofstatter P.G."/>
            <person name="Thangavel G."/>
            <person name="Lux T."/>
            <person name="Neumann P."/>
            <person name="Vondrak T."/>
            <person name="Novak P."/>
            <person name="Zhang M."/>
            <person name="Costa L."/>
            <person name="Castellani M."/>
            <person name="Scott A."/>
            <person name="Toegelov H."/>
            <person name="Fuchs J."/>
            <person name="Mata-Sucre Y."/>
            <person name="Dias Y."/>
            <person name="Vanzela A.L.L."/>
            <person name="Huettel B."/>
            <person name="Almeida C.C.S."/>
            <person name="Simkova H."/>
            <person name="Souza G."/>
            <person name="Pedrosa-Harand A."/>
            <person name="Macas J."/>
            <person name="Mayer K.F.X."/>
            <person name="Houben A."/>
            <person name="Marques A."/>
        </authorList>
    </citation>
    <scope>NUCLEOTIDE SEQUENCE [LARGE SCALE GENOMIC DNA]</scope>
    <source>
        <strain evidence="4">RhyTen1mFocal</strain>
    </source>
</reference>
<dbReference type="Gene3D" id="1.25.40.20">
    <property type="entry name" value="Ankyrin repeat-containing domain"/>
    <property type="match status" value="1"/>
</dbReference>
<dbReference type="InterPro" id="IPR036770">
    <property type="entry name" value="Ankyrin_rpt-contain_sf"/>
</dbReference>
<keyword evidence="2 3" id="KW-0040">ANK repeat</keyword>
<dbReference type="AlphaFoldDB" id="A0AAD5ZX20"/>
<evidence type="ECO:0000256" key="1">
    <source>
        <dbReference type="ARBA" id="ARBA00022737"/>
    </source>
</evidence>
<dbReference type="PANTHER" id="PTHR24186">
    <property type="entry name" value="PROTEIN PHOSPHATASE 1 REGULATORY SUBUNIT"/>
    <property type="match status" value="1"/>
</dbReference>
<dbReference type="SUPFAM" id="SSF48403">
    <property type="entry name" value="Ankyrin repeat"/>
    <property type="match status" value="1"/>
</dbReference>
<feature type="repeat" description="ANK" evidence="3">
    <location>
        <begin position="247"/>
        <end position="279"/>
    </location>
</feature>
<dbReference type="SMART" id="SM00248">
    <property type="entry name" value="ANK"/>
    <property type="match status" value="7"/>
</dbReference>
<gene>
    <name evidence="4" type="ORF">LUZ61_009337</name>
</gene>
<keyword evidence="1" id="KW-0677">Repeat</keyword>
<evidence type="ECO:0000313" key="5">
    <source>
        <dbReference type="Proteomes" id="UP001210211"/>
    </source>
</evidence>
<dbReference type="PROSITE" id="PS50088">
    <property type="entry name" value="ANK_REPEAT"/>
    <property type="match status" value="3"/>
</dbReference>
<dbReference type="Pfam" id="PF00023">
    <property type="entry name" value="Ank"/>
    <property type="match status" value="1"/>
</dbReference>
<evidence type="ECO:0000256" key="3">
    <source>
        <dbReference type="PROSITE-ProRule" id="PRU00023"/>
    </source>
</evidence>
<dbReference type="InterPro" id="IPR002110">
    <property type="entry name" value="Ankyrin_rpt"/>
</dbReference>
<protein>
    <recommendedName>
        <fullName evidence="6">Ankyrin</fullName>
    </recommendedName>
</protein>